<feature type="compositionally biased region" description="Low complexity" evidence="2">
    <location>
        <begin position="359"/>
        <end position="373"/>
    </location>
</feature>
<dbReference type="AlphaFoldDB" id="A0A9P4S8D0"/>
<dbReference type="OrthoDB" id="5204833at2759"/>
<feature type="coiled-coil region" evidence="1">
    <location>
        <begin position="176"/>
        <end position="203"/>
    </location>
</feature>
<keyword evidence="4" id="KW-1185">Reference proteome</keyword>
<evidence type="ECO:0008006" key="5">
    <source>
        <dbReference type="Google" id="ProtNLM"/>
    </source>
</evidence>
<keyword evidence="1" id="KW-0175">Coiled coil</keyword>
<feature type="compositionally biased region" description="Polar residues" evidence="2">
    <location>
        <begin position="72"/>
        <end position="102"/>
    </location>
</feature>
<evidence type="ECO:0000313" key="4">
    <source>
        <dbReference type="Proteomes" id="UP000799429"/>
    </source>
</evidence>
<proteinExistence type="predicted"/>
<organism evidence="3 4">
    <name type="scientific">Patellaria atrata CBS 101060</name>
    <dbReference type="NCBI Taxonomy" id="1346257"/>
    <lineage>
        <taxon>Eukaryota</taxon>
        <taxon>Fungi</taxon>
        <taxon>Dikarya</taxon>
        <taxon>Ascomycota</taxon>
        <taxon>Pezizomycotina</taxon>
        <taxon>Dothideomycetes</taxon>
        <taxon>Dothideomycetes incertae sedis</taxon>
        <taxon>Patellariales</taxon>
        <taxon>Patellariaceae</taxon>
        <taxon>Patellaria</taxon>
    </lineage>
</organism>
<reference evidence="3" key="1">
    <citation type="journal article" date="2020" name="Stud. Mycol.">
        <title>101 Dothideomycetes genomes: a test case for predicting lifestyles and emergence of pathogens.</title>
        <authorList>
            <person name="Haridas S."/>
            <person name="Albert R."/>
            <person name="Binder M."/>
            <person name="Bloem J."/>
            <person name="Labutti K."/>
            <person name="Salamov A."/>
            <person name="Andreopoulos B."/>
            <person name="Baker S."/>
            <person name="Barry K."/>
            <person name="Bills G."/>
            <person name="Bluhm B."/>
            <person name="Cannon C."/>
            <person name="Castanera R."/>
            <person name="Culley D."/>
            <person name="Daum C."/>
            <person name="Ezra D."/>
            <person name="Gonzalez J."/>
            <person name="Henrissat B."/>
            <person name="Kuo A."/>
            <person name="Liang C."/>
            <person name="Lipzen A."/>
            <person name="Lutzoni F."/>
            <person name="Magnuson J."/>
            <person name="Mondo S."/>
            <person name="Nolan M."/>
            <person name="Ohm R."/>
            <person name="Pangilinan J."/>
            <person name="Park H.-J."/>
            <person name="Ramirez L."/>
            <person name="Alfaro M."/>
            <person name="Sun H."/>
            <person name="Tritt A."/>
            <person name="Yoshinaga Y."/>
            <person name="Zwiers L.-H."/>
            <person name="Turgeon B."/>
            <person name="Goodwin S."/>
            <person name="Spatafora J."/>
            <person name="Crous P."/>
            <person name="Grigoriev I."/>
        </authorList>
    </citation>
    <scope>NUCLEOTIDE SEQUENCE</scope>
    <source>
        <strain evidence="3">CBS 101060</strain>
    </source>
</reference>
<evidence type="ECO:0000256" key="2">
    <source>
        <dbReference type="SAM" id="MobiDB-lite"/>
    </source>
</evidence>
<name>A0A9P4S8D0_9PEZI</name>
<comment type="caution">
    <text evidence="3">The sequence shown here is derived from an EMBL/GenBank/DDBJ whole genome shotgun (WGS) entry which is preliminary data.</text>
</comment>
<feature type="region of interest" description="Disordered" evidence="2">
    <location>
        <begin position="120"/>
        <end position="149"/>
    </location>
</feature>
<feature type="compositionally biased region" description="Polar residues" evidence="2">
    <location>
        <begin position="479"/>
        <end position="497"/>
    </location>
</feature>
<feature type="region of interest" description="Disordered" evidence="2">
    <location>
        <begin position="419"/>
        <end position="441"/>
    </location>
</feature>
<evidence type="ECO:0000313" key="3">
    <source>
        <dbReference type="EMBL" id="KAF2837784.1"/>
    </source>
</evidence>
<gene>
    <name evidence="3" type="ORF">M501DRAFT_995025</name>
</gene>
<protein>
    <recommendedName>
        <fullName evidence="5">Erythromycin esterase</fullName>
    </recommendedName>
</protein>
<feature type="region of interest" description="Disordered" evidence="2">
    <location>
        <begin position="232"/>
        <end position="296"/>
    </location>
</feature>
<feature type="region of interest" description="Disordered" evidence="2">
    <location>
        <begin position="359"/>
        <end position="390"/>
    </location>
</feature>
<feature type="region of interest" description="Disordered" evidence="2">
    <location>
        <begin position="1"/>
        <end position="106"/>
    </location>
</feature>
<dbReference type="EMBL" id="MU006098">
    <property type="protein sequence ID" value="KAF2837784.1"/>
    <property type="molecule type" value="Genomic_DNA"/>
</dbReference>
<feature type="region of interest" description="Disordered" evidence="2">
    <location>
        <begin position="453"/>
        <end position="624"/>
    </location>
</feature>
<dbReference type="Proteomes" id="UP000799429">
    <property type="component" value="Unassembled WGS sequence"/>
</dbReference>
<feature type="compositionally biased region" description="Low complexity" evidence="2">
    <location>
        <begin position="1"/>
        <end position="13"/>
    </location>
</feature>
<evidence type="ECO:0000256" key="1">
    <source>
        <dbReference type="SAM" id="Coils"/>
    </source>
</evidence>
<sequence>MVTTRRSSRLRSTPQLPGSFPDSETSAFMRIFSPPTTLPALTEDADRTTSTIPPQPPPTATPSAIKYRTLASVVNRTPTDRTPIQPAQSEIHPQQNHATTSKPLDEARWLGFMDKVKGARTEPVKRHSSLAAAQSTPTKATNDKWTPFSPTTEFTFSLPKEKSSDLNLSPEAQKIMADKRDEIVKIREQLRAARNEAKVQEISTARRIAQPKGKVGRFSDIHMTEFKKMDSITNHPSAFRADPNRFPPATKSLKRTQSKAEMDKIDGSVTPKQPPKSPGRTDERTVAQSKRAKRFHEDDISTVRPISLKTQKATATPNTPGTAPKRTSFMRKISGLMSPTKASLARSQSVKTMKTTTHIPSLLPKSPSLKSIPTVPQTPKPASKADEDEVSKLSFSKLKMPTVKGILRTPQRLYSNDPAQIAAGTHSPPPSRIMHFPSIPATAPVKKHVDFTASTKGSENKDEGIVATPKKPVVENKTENVTYPTLSNVVSPGNPGSVSRRMTLGGAGDFTFRSDRPINFGPSTTGPTIRRVRNSDAGDALLSTNESPVKKRKASGEISKSQGEDKENEDEEQGRRKKARITGPEIVKTTIKTATSKLPRRKEKRPGSLSQARLNLLATPKRRK</sequence>
<accession>A0A9P4S8D0</accession>
<feature type="compositionally biased region" description="Polar residues" evidence="2">
    <location>
        <begin position="131"/>
        <end position="144"/>
    </location>
</feature>